<evidence type="ECO:0000313" key="2">
    <source>
        <dbReference type="Proteomes" id="UP000008144"/>
    </source>
</evidence>
<accession>H2XYN0</accession>
<protein>
    <submittedName>
        <fullName evidence="1">Uncharacterized protein</fullName>
    </submittedName>
</protein>
<organism evidence="1 2">
    <name type="scientific">Ciona intestinalis</name>
    <name type="common">Transparent sea squirt</name>
    <name type="synonym">Ascidia intestinalis</name>
    <dbReference type="NCBI Taxonomy" id="7719"/>
    <lineage>
        <taxon>Eukaryota</taxon>
        <taxon>Metazoa</taxon>
        <taxon>Chordata</taxon>
        <taxon>Tunicata</taxon>
        <taxon>Ascidiacea</taxon>
        <taxon>Phlebobranchia</taxon>
        <taxon>Cionidae</taxon>
        <taxon>Ciona</taxon>
    </lineage>
</organism>
<reference evidence="1" key="2">
    <citation type="journal article" date="2008" name="Genome Biol.">
        <title>Improved genome assembly and evidence-based global gene model set for the chordate Ciona intestinalis: new insight into intron and operon populations.</title>
        <authorList>
            <person name="Satou Y."/>
            <person name="Mineta K."/>
            <person name="Ogasawara M."/>
            <person name="Sasakura Y."/>
            <person name="Shoguchi E."/>
            <person name="Ueno K."/>
            <person name="Yamada L."/>
            <person name="Matsumoto J."/>
            <person name="Wasserscheid J."/>
            <person name="Dewar K."/>
            <person name="Wiley G.B."/>
            <person name="Macmil S.L."/>
            <person name="Roe B.A."/>
            <person name="Zeller R.W."/>
            <person name="Hastings K.E."/>
            <person name="Lemaire P."/>
            <person name="Lindquist E."/>
            <person name="Endo T."/>
            <person name="Hotta K."/>
            <person name="Inaba K."/>
        </authorList>
    </citation>
    <scope>NUCLEOTIDE SEQUENCE [LARGE SCALE GENOMIC DNA]</scope>
    <source>
        <strain evidence="1">wild type</strain>
    </source>
</reference>
<sequence>FCVNRLDSVTPRCPKGRRRGHRNLVQSWRRHQRFGKPRRGYCAYSSCKTIERKSGQENFRS</sequence>
<proteinExistence type="predicted"/>
<reference evidence="1" key="4">
    <citation type="submission" date="2025-09" db="UniProtKB">
        <authorList>
            <consortium name="Ensembl"/>
        </authorList>
    </citation>
    <scope>IDENTIFICATION</scope>
</reference>
<reference evidence="1" key="3">
    <citation type="submission" date="2025-08" db="UniProtKB">
        <authorList>
            <consortium name="Ensembl"/>
        </authorList>
    </citation>
    <scope>IDENTIFICATION</scope>
</reference>
<evidence type="ECO:0000313" key="1">
    <source>
        <dbReference type="Ensembl" id="ENSCINP00000034764.1"/>
    </source>
</evidence>
<dbReference type="AlphaFoldDB" id="H2XYN0"/>
<dbReference type="Proteomes" id="UP000008144">
    <property type="component" value="Chromosome 10"/>
</dbReference>
<dbReference type="InParanoid" id="H2XYN0"/>
<name>H2XYN0_CIOIN</name>
<dbReference type="HOGENOM" id="CLU_2928556_0_0_1"/>
<dbReference type="EMBL" id="EAAA01000567">
    <property type="status" value="NOT_ANNOTATED_CDS"/>
    <property type="molecule type" value="Genomic_DNA"/>
</dbReference>
<reference evidence="2" key="1">
    <citation type="journal article" date="2002" name="Science">
        <title>The draft genome of Ciona intestinalis: insights into chordate and vertebrate origins.</title>
        <authorList>
            <person name="Dehal P."/>
            <person name="Satou Y."/>
            <person name="Campbell R.K."/>
            <person name="Chapman J."/>
            <person name="Degnan B."/>
            <person name="De Tomaso A."/>
            <person name="Davidson B."/>
            <person name="Di Gregorio A."/>
            <person name="Gelpke M."/>
            <person name="Goodstein D.M."/>
            <person name="Harafuji N."/>
            <person name="Hastings K.E."/>
            <person name="Ho I."/>
            <person name="Hotta K."/>
            <person name="Huang W."/>
            <person name="Kawashima T."/>
            <person name="Lemaire P."/>
            <person name="Martinez D."/>
            <person name="Meinertzhagen I.A."/>
            <person name="Necula S."/>
            <person name="Nonaka M."/>
            <person name="Putnam N."/>
            <person name="Rash S."/>
            <person name="Saiga H."/>
            <person name="Satake M."/>
            <person name="Terry A."/>
            <person name="Yamada L."/>
            <person name="Wang H.G."/>
            <person name="Awazu S."/>
            <person name="Azumi K."/>
            <person name="Boore J."/>
            <person name="Branno M."/>
            <person name="Chin-Bow S."/>
            <person name="DeSantis R."/>
            <person name="Doyle S."/>
            <person name="Francino P."/>
            <person name="Keys D.N."/>
            <person name="Haga S."/>
            <person name="Hayashi H."/>
            <person name="Hino K."/>
            <person name="Imai K.S."/>
            <person name="Inaba K."/>
            <person name="Kano S."/>
            <person name="Kobayashi K."/>
            <person name="Kobayashi M."/>
            <person name="Lee B.I."/>
            <person name="Makabe K.W."/>
            <person name="Manohar C."/>
            <person name="Matassi G."/>
            <person name="Medina M."/>
            <person name="Mochizuki Y."/>
            <person name="Mount S."/>
            <person name="Morishita T."/>
            <person name="Miura S."/>
            <person name="Nakayama A."/>
            <person name="Nishizaka S."/>
            <person name="Nomoto H."/>
            <person name="Ohta F."/>
            <person name="Oishi K."/>
            <person name="Rigoutsos I."/>
            <person name="Sano M."/>
            <person name="Sasaki A."/>
            <person name="Sasakura Y."/>
            <person name="Shoguchi E."/>
            <person name="Shin-i T."/>
            <person name="Spagnuolo A."/>
            <person name="Stainier D."/>
            <person name="Suzuki M.M."/>
            <person name="Tassy O."/>
            <person name="Takatori N."/>
            <person name="Tokuoka M."/>
            <person name="Yagi K."/>
            <person name="Yoshizaki F."/>
            <person name="Wada S."/>
            <person name="Zhang C."/>
            <person name="Hyatt P.D."/>
            <person name="Larimer F."/>
            <person name="Detter C."/>
            <person name="Doggett N."/>
            <person name="Glavina T."/>
            <person name="Hawkins T."/>
            <person name="Richardson P."/>
            <person name="Lucas S."/>
            <person name="Kohara Y."/>
            <person name="Levine M."/>
            <person name="Satoh N."/>
            <person name="Rokhsar D.S."/>
        </authorList>
    </citation>
    <scope>NUCLEOTIDE SEQUENCE [LARGE SCALE GENOMIC DNA]</scope>
</reference>
<keyword evidence="2" id="KW-1185">Reference proteome</keyword>
<dbReference type="Ensembl" id="ENSCINT00000030530.1">
    <property type="protein sequence ID" value="ENSCINP00000034764.1"/>
    <property type="gene ID" value="ENSCING00000018924.1"/>
</dbReference>